<evidence type="ECO:0000256" key="2">
    <source>
        <dbReference type="ARBA" id="ARBA00023002"/>
    </source>
</evidence>
<accession>A0A223HWZ3</accession>
<dbReference type="InterPro" id="IPR006140">
    <property type="entry name" value="D-isomer_DH_NAD-bd"/>
</dbReference>
<dbReference type="Pfam" id="PF00389">
    <property type="entry name" value="2-Hacid_dh"/>
    <property type="match status" value="1"/>
</dbReference>
<dbReference type="GO" id="GO:0051287">
    <property type="term" value="F:NAD binding"/>
    <property type="evidence" value="ECO:0007669"/>
    <property type="project" value="InterPro"/>
</dbReference>
<dbReference type="PROSITE" id="PS00671">
    <property type="entry name" value="D_2_HYDROXYACID_DH_3"/>
    <property type="match status" value="1"/>
</dbReference>
<keyword evidence="3" id="KW-0520">NAD</keyword>
<organism evidence="7 8">
    <name type="scientific">Thermoanaerobacterium thermosaccharolyticum</name>
    <name type="common">Clostridium thermosaccharolyticum</name>
    <dbReference type="NCBI Taxonomy" id="1517"/>
    <lineage>
        <taxon>Bacteria</taxon>
        <taxon>Bacillati</taxon>
        <taxon>Bacillota</taxon>
        <taxon>Clostridia</taxon>
        <taxon>Thermoanaerobacterales</taxon>
        <taxon>Thermoanaerobacteraceae</taxon>
        <taxon>Thermoanaerobacterium</taxon>
    </lineage>
</organism>
<sequence length="316" mass="36149">MKNILFLSKVNSKYIEEMQKIAPQFNVICLDDKKDAYKYIKDTEVLVCFDGDADAEFIHNAENLKWIHLLSAGADAMPFDVLKERKIILTNSKGVHKYQISEQVLGYMLLFERALNYFIRKQMNREWDKSVRVSELYGKSVCILGVGSIGEEIARIAREFGMKTIGVRKSGNMSKFIDEMYTNENMIFAVSKADYVICALPLTDDTYHLLGKDFFKNMKNDAVFINIGRGKVVDESSLIDALKNKTIRGAALDVFEEEPLSKESPLWDMENVIITPHTAGISPHYMERGIEIIKHNIKAYLGDGDFINRVDLEKQY</sequence>
<dbReference type="Proteomes" id="UP000214975">
    <property type="component" value="Chromosome"/>
</dbReference>
<dbReference type="FunFam" id="3.40.50.720:FF:000363">
    <property type="entry name" value="D-isomer specific 2-hydroxyacid dehydrogenase"/>
    <property type="match status" value="1"/>
</dbReference>
<dbReference type="Gene3D" id="3.40.50.720">
    <property type="entry name" value="NAD(P)-binding Rossmann-like Domain"/>
    <property type="match status" value="2"/>
</dbReference>
<name>A0A223HWZ3_THETR</name>
<dbReference type="InterPro" id="IPR006139">
    <property type="entry name" value="D-isomer_2_OHA_DH_cat_dom"/>
</dbReference>
<dbReference type="CDD" id="cd05300">
    <property type="entry name" value="2-Hacid_dh_1"/>
    <property type="match status" value="1"/>
</dbReference>
<proteinExistence type="inferred from homology"/>
<dbReference type="SUPFAM" id="SSF51735">
    <property type="entry name" value="NAD(P)-binding Rossmann-fold domains"/>
    <property type="match status" value="1"/>
</dbReference>
<keyword evidence="2 4" id="KW-0560">Oxidoreductase</keyword>
<dbReference type="GO" id="GO:0016616">
    <property type="term" value="F:oxidoreductase activity, acting on the CH-OH group of donors, NAD or NADP as acceptor"/>
    <property type="evidence" value="ECO:0007669"/>
    <property type="project" value="InterPro"/>
</dbReference>
<comment type="similarity">
    <text evidence="1 4">Belongs to the D-isomer specific 2-hydroxyacid dehydrogenase family.</text>
</comment>
<evidence type="ECO:0000259" key="5">
    <source>
        <dbReference type="Pfam" id="PF00389"/>
    </source>
</evidence>
<dbReference type="RefSeq" id="WP_094396870.1">
    <property type="nucleotide sequence ID" value="NZ_CP016893.1"/>
</dbReference>
<feature type="domain" description="D-isomer specific 2-hydroxyacid dehydrogenase NAD-binding" evidence="6">
    <location>
        <begin position="106"/>
        <end position="279"/>
    </location>
</feature>
<reference evidence="7 8" key="1">
    <citation type="submission" date="2016-08" db="EMBL/GenBank/DDBJ databases">
        <title>A novel genetic cassette of butanologenic Thermoanaerobacterium thermosaccharolyticum that directly convert cellulose to butanol.</title>
        <authorList>
            <person name="Li T."/>
            <person name="He J."/>
        </authorList>
    </citation>
    <scope>NUCLEOTIDE SEQUENCE [LARGE SCALE GENOMIC DNA]</scope>
    <source>
        <strain evidence="7 8">TG57</strain>
    </source>
</reference>
<gene>
    <name evidence="7" type="ORF">Thert_00646</name>
</gene>
<dbReference type="PANTHER" id="PTHR43333">
    <property type="entry name" value="2-HACID_DH_C DOMAIN-CONTAINING PROTEIN"/>
    <property type="match status" value="1"/>
</dbReference>
<dbReference type="Pfam" id="PF02826">
    <property type="entry name" value="2-Hacid_dh_C"/>
    <property type="match status" value="1"/>
</dbReference>
<dbReference type="PANTHER" id="PTHR43333:SF1">
    <property type="entry name" value="D-ISOMER SPECIFIC 2-HYDROXYACID DEHYDROGENASE NAD-BINDING DOMAIN-CONTAINING PROTEIN"/>
    <property type="match status" value="1"/>
</dbReference>
<evidence type="ECO:0000256" key="3">
    <source>
        <dbReference type="ARBA" id="ARBA00023027"/>
    </source>
</evidence>
<evidence type="ECO:0000256" key="4">
    <source>
        <dbReference type="RuleBase" id="RU003719"/>
    </source>
</evidence>
<evidence type="ECO:0000259" key="6">
    <source>
        <dbReference type="Pfam" id="PF02826"/>
    </source>
</evidence>
<evidence type="ECO:0000313" key="8">
    <source>
        <dbReference type="Proteomes" id="UP000214975"/>
    </source>
</evidence>
<evidence type="ECO:0000256" key="1">
    <source>
        <dbReference type="ARBA" id="ARBA00005854"/>
    </source>
</evidence>
<evidence type="ECO:0000313" key="7">
    <source>
        <dbReference type="EMBL" id="AST56814.1"/>
    </source>
</evidence>
<protein>
    <submittedName>
        <fullName evidence="7">Phosphoglycerate dehydrogenase</fullName>
    </submittedName>
</protein>
<dbReference type="SUPFAM" id="SSF52283">
    <property type="entry name" value="Formate/glycerate dehydrogenase catalytic domain-like"/>
    <property type="match status" value="1"/>
</dbReference>
<dbReference type="EMBL" id="CP016893">
    <property type="protein sequence ID" value="AST56814.1"/>
    <property type="molecule type" value="Genomic_DNA"/>
</dbReference>
<dbReference type="InterPro" id="IPR029753">
    <property type="entry name" value="D-isomer_DH_CS"/>
</dbReference>
<feature type="domain" description="D-isomer specific 2-hydroxyacid dehydrogenase catalytic" evidence="5">
    <location>
        <begin position="4"/>
        <end position="310"/>
    </location>
</feature>
<dbReference type="InterPro" id="IPR036291">
    <property type="entry name" value="NAD(P)-bd_dom_sf"/>
</dbReference>
<dbReference type="AlphaFoldDB" id="A0A223HWZ3"/>